<reference evidence="1 2" key="1">
    <citation type="journal article" date="2022" name="Nat. Genet.">
        <title>Improved pea reference genome and pan-genome highlight genomic features and evolutionary characteristics.</title>
        <authorList>
            <person name="Yang T."/>
            <person name="Liu R."/>
            <person name="Luo Y."/>
            <person name="Hu S."/>
            <person name="Wang D."/>
            <person name="Wang C."/>
            <person name="Pandey M.K."/>
            <person name="Ge S."/>
            <person name="Xu Q."/>
            <person name="Li N."/>
            <person name="Li G."/>
            <person name="Huang Y."/>
            <person name="Saxena R.K."/>
            <person name="Ji Y."/>
            <person name="Li M."/>
            <person name="Yan X."/>
            <person name="He Y."/>
            <person name="Liu Y."/>
            <person name="Wang X."/>
            <person name="Xiang C."/>
            <person name="Varshney R.K."/>
            <person name="Ding H."/>
            <person name="Gao S."/>
            <person name="Zong X."/>
        </authorList>
    </citation>
    <scope>NUCLEOTIDE SEQUENCE [LARGE SCALE GENOMIC DNA]</scope>
    <source>
        <strain evidence="1 2">cv. Zhongwan 6</strain>
    </source>
</reference>
<dbReference type="PANTHER" id="PTHR23019">
    <property type="entry name" value="NUCLEAR PORE MEMBRANE GLYCOPROTEIN GP210-RELATED"/>
    <property type="match status" value="1"/>
</dbReference>
<organism evidence="1 2">
    <name type="scientific">Pisum sativum</name>
    <name type="common">Garden pea</name>
    <name type="synonym">Lathyrus oleraceus</name>
    <dbReference type="NCBI Taxonomy" id="3888"/>
    <lineage>
        <taxon>Eukaryota</taxon>
        <taxon>Viridiplantae</taxon>
        <taxon>Streptophyta</taxon>
        <taxon>Embryophyta</taxon>
        <taxon>Tracheophyta</taxon>
        <taxon>Spermatophyta</taxon>
        <taxon>Magnoliopsida</taxon>
        <taxon>eudicotyledons</taxon>
        <taxon>Gunneridae</taxon>
        <taxon>Pentapetalae</taxon>
        <taxon>rosids</taxon>
        <taxon>fabids</taxon>
        <taxon>Fabales</taxon>
        <taxon>Fabaceae</taxon>
        <taxon>Papilionoideae</taxon>
        <taxon>50 kb inversion clade</taxon>
        <taxon>NPAAA clade</taxon>
        <taxon>Hologalegina</taxon>
        <taxon>IRL clade</taxon>
        <taxon>Fabeae</taxon>
        <taxon>Lathyrus</taxon>
    </lineage>
</organism>
<comment type="caution">
    <text evidence="1">The sequence shown here is derived from an EMBL/GenBank/DDBJ whole genome shotgun (WGS) entry which is preliminary data.</text>
</comment>
<proteinExistence type="predicted"/>
<name>A0A9D5B5I1_PEA</name>
<dbReference type="Proteomes" id="UP001058974">
    <property type="component" value="Chromosome 3"/>
</dbReference>
<gene>
    <name evidence="1" type="ORF">KIW84_035293</name>
</gene>
<dbReference type="PANTHER" id="PTHR23019:SF0">
    <property type="entry name" value="NUCLEAR PORE MEMBRANE GLYCOPROTEIN 210"/>
    <property type="match status" value="1"/>
</dbReference>
<evidence type="ECO:0000313" key="1">
    <source>
        <dbReference type="EMBL" id="KAI5431075.1"/>
    </source>
</evidence>
<dbReference type="AlphaFoldDB" id="A0A9D5B5I1"/>
<dbReference type="Gramene" id="Psat03G0529300-T1">
    <property type="protein sequence ID" value="KAI5431075.1"/>
    <property type="gene ID" value="KIW84_035293"/>
</dbReference>
<dbReference type="EMBL" id="JAMSHJ010000003">
    <property type="protein sequence ID" value="KAI5431075.1"/>
    <property type="molecule type" value="Genomic_DNA"/>
</dbReference>
<accession>A0A9D5B5I1</accession>
<protein>
    <submittedName>
        <fullName evidence="1">Uncharacterized protein</fullName>
    </submittedName>
</protein>
<keyword evidence="2" id="KW-1185">Reference proteome</keyword>
<dbReference type="InterPro" id="IPR045197">
    <property type="entry name" value="NUP210-like"/>
</dbReference>
<evidence type="ECO:0000313" key="2">
    <source>
        <dbReference type="Proteomes" id="UP001058974"/>
    </source>
</evidence>
<sequence length="134" mass="14195">MWSLMPKANGLPFRLGNVPIKDSPISDCGGLCGDLDVQIKIEDDGVFSDLFVEVGHETVSNTKILKAYSPGLGNLAAFVNHLGGANDKKETIIVVQQVVDVDLKDVGGCAKAASDYKWLSSNISIVFVSVSGTI</sequence>